<dbReference type="InterPro" id="IPR014145">
    <property type="entry name" value="LigD_pol_dom"/>
</dbReference>
<keyword evidence="5" id="KW-0548">Nucleotidyltransferase</keyword>
<evidence type="ECO:0000256" key="16">
    <source>
        <dbReference type="ARBA" id="ARBA00023204"/>
    </source>
</evidence>
<keyword evidence="17" id="KW-0464">Manganese</keyword>
<dbReference type="AlphaFoldDB" id="A0A411YAV9"/>
<evidence type="ECO:0000256" key="6">
    <source>
        <dbReference type="ARBA" id="ARBA00022722"/>
    </source>
</evidence>
<evidence type="ECO:0000256" key="11">
    <source>
        <dbReference type="ARBA" id="ARBA00022839"/>
    </source>
</evidence>
<evidence type="ECO:0000313" key="24">
    <source>
        <dbReference type="EMBL" id="QBI18344.1"/>
    </source>
</evidence>
<dbReference type="Gene3D" id="3.90.920.10">
    <property type="entry name" value="DNA primase, PRIM domain"/>
    <property type="match status" value="1"/>
</dbReference>
<organism evidence="24 25">
    <name type="scientific">Egibacter rhizosphaerae</name>
    <dbReference type="NCBI Taxonomy" id="1670831"/>
    <lineage>
        <taxon>Bacteria</taxon>
        <taxon>Bacillati</taxon>
        <taxon>Actinomycetota</taxon>
        <taxon>Nitriliruptoria</taxon>
        <taxon>Egibacterales</taxon>
        <taxon>Egibacteraceae</taxon>
        <taxon>Egibacter</taxon>
    </lineage>
</organism>
<evidence type="ECO:0000313" key="25">
    <source>
        <dbReference type="Proteomes" id="UP000291469"/>
    </source>
</evidence>
<dbReference type="Gene3D" id="3.30.1490.70">
    <property type="match status" value="1"/>
</dbReference>
<dbReference type="GO" id="GO:0003887">
    <property type="term" value="F:DNA-directed DNA polymerase activity"/>
    <property type="evidence" value="ECO:0007669"/>
    <property type="project" value="UniProtKB-KW"/>
</dbReference>
<evidence type="ECO:0000256" key="14">
    <source>
        <dbReference type="ARBA" id="ARBA00023125"/>
    </source>
</evidence>
<keyword evidence="15" id="KW-0233">DNA recombination</keyword>
<evidence type="ECO:0000256" key="21">
    <source>
        <dbReference type="ARBA" id="ARBA00049981"/>
    </source>
</evidence>
<keyword evidence="3" id="KW-0436">Ligase</keyword>
<evidence type="ECO:0000256" key="13">
    <source>
        <dbReference type="ARBA" id="ARBA00022932"/>
    </source>
</evidence>
<evidence type="ECO:0000259" key="23">
    <source>
        <dbReference type="PROSITE" id="PS50160"/>
    </source>
</evidence>
<evidence type="ECO:0000256" key="9">
    <source>
        <dbReference type="ARBA" id="ARBA00022763"/>
    </source>
</evidence>
<name>A0A411YAV9_9ACTN</name>
<dbReference type="GO" id="GO:0046872">
    <property type="term" value="F:metal ion binding"/>
    <property type="evidence" value="ECO:0007669"/>
    <property type="project" value="UniProtKB-KW"/>
</dbReference>
<dbReference type="Proteomes" id="UP000291469">
    <property type="component" value="Chromosome"/>
</dbReference>
<reference evidence="24 25" key="1">
    <citation type="submission" date="2019-01" db="EMBL/GenBank/DDBJ databases">
        <title>Egibacter rhizosphaerae EGI 80759T.</title>
        <authorList>
            <person name="Chen D.-D."/>
            <person name="Tian Y."/>
            <person name="Jiao J.-Y."/>
            <person name="Zhang X.-T."/>
            <person name="Zhang Y.-G."/>
            <person name="Zhang Y."/>
            <person name="Xiao M."/>
            <person name="Shu W.-S."/>
            <person name="Li W.-J."/>
        </authorList>
    </citation>
    <scope>NUCLEOTIDE SEQUENCE [LARGE SCALE GENOMIC DNA]</scope>
    <source>
        <strain evidence="24 25">EGI 80759</strain>
    </source>
</reference>
<dbReference type="Gene3D" id="2.40.50.140">
    <property type="entry name" value="Nucleic acid-binding proteins"/>
    <property type="match status" value="1"/>
</dbReference>
<dbReference type="PROSITE" id="PS50160">
    <property type="entry name" value="DNA_LIGASE_A3"/>
    <property type="match status" value="1"/>
</dbReference>
<evidence type="ECO:0000256" key="3">
    <source>
        <dbReference type="ARBA" id="ARBA00022598"/>
    </source>
</evidence>
<evidence type="ECO:0000256" key="7">
    <source>
        <dbReference type="ARBA" id="ARBA00022723"/>
    </source>
</evidence>
<dbReference type="InterPro" id="IPR012310">
    <property type="entry name" value="DNA_ligase_ATP-dep_cent"/>
</dbReference>
<keyword evidence="9" id="KW-0227">DNA damage</keyword>
<keyword evidence="25" id="KW-1185">Reference proteome</keyword>
<keyword evidence="14" id="KW-0238">DNA-binding</keyword>
<dbReference type="NCBIfam" id="TIGR02779">
    <property type="entry name" value="NHEJ_ligase_lig"/>
    <property type="match status" value="1"/>
</dbReference>
<dbReference type="Pfam" id="PF01068">
    <property type="entry name" value="DNA_ligase_A_M"/>
    <property type="match status" value="1"/>
</dbReference>
<evidence type="ECO:0000256" key="20">
    <source>
        <dbReference type="ARBA" id="ARBA00034003"/>
    </source>
</evidence>
<protein>
    <recommendedName>
        <fullName evidence="2">DNA ligase (ATP)</fullName>
        <ecNumber evidence="2">6.5.1.1</ecNumber>
    </recommendedName>
    <alternativeName>
        <fullName evidence="19">NHEJ DNA polymerase</fullName>
    </alternativeName>
</protein>
<dbReference type="Gene3D" id="3.30.470.30">
    <property type="entry name" value="DNA ligase/mRNA capping enzyme"/>
    <property type="match status" value="1"/>
</dbReference>
<dbReference type="CDD" id="cd07971">
    <property type="entry name" value="OBF_DNA_ligase_LigD"/>
    <property type="match status" value="1"/>
</dbReference>
<keyword evidence="8" id="KW-0547">Nucleotide-binding</keyword>
<dbReference type="GO" id="GO:0003677">
    <property type="term" value="F:DNA binding"/>
    <property type="evidence" value="ECO:0007669"/>
    <property type="project" value="UniProtKB-KW"/>
</dbReference>
<dbReference type="SUPFAM" id="SSF56091">
    <property type="entry name" value="DNA ligase/mRNA capping enzyme, catalytic domain"/>
    <property type="match status" value="1"/>
</dbReference>
<feature type="domain" description="ATP-dependent DNA ligase family profile" evidence="23">
    <location>
        <begin position="446"/>
        <end position="569"/>
    </location>
</feature>
<dbReference type="OrthoDB" id="9802472at2"/>
<keyword evidence="7" id="KW-0479">Metal-binding</keyword>
<comment type="cofactor">
    <cofactor evidence="1">
        <name>Mn(2+)</name>
        <dbReference type="ChEBI" id="CHEBI:29035"/>
    </cofactor>
</comment>
<dbReference type="InterPro" id="IPR012309">
    <property type="entry name" value="DNA_ligase_ATP-dep_C"/>
</dbReference>
<dbReference type="EC" id="6.5.1.1" evidence="2"/>
<dbReference type="InterPro" id="IPR012340">
    <property type="entry name" value="NA-bd_OB-fold"/>
</dbReference>
<evidence type="ECO:0000256" key="12">
    <source>
        <dbReference type="ARBA" id="ARBA00022840"/>
    </source>
</evidence>
<keyword evidence="4" id="KW-0808">Transferase</keyword>
<keyword evidence="6" id="KW-0540">Nuclease</keyword>
<gene>
    <name evidence="24" type="ORF">ER308_01320</name>
</gene>
<comment type="similarity">
    <text evidence="21">In the C-terminal section; belongs to the ATP-dependent DNA ligase family.</text>
</comment>
<dbReference type="PANTHER" id="PTHR42705">
    <property type="entry name" value="BIFUNCTIONAL NON-HOMOLOGOUS END JOINING PROTEIN LIGD"/>
    <property type="match status" value="1"/>
</dbReference>
<dbReference type="Pfam" id="PF04679">
    <property type="entry name" value="DNA_ligase_A_C"/>
    <property type="match status" value="1"/>
</dbReference>
<dbReference type="GO" id="GO:0006281">
    <property type="term" value="P:DNA repair"/>
    <property type="evidence" value="ECO:0007669"/>
    <property type="project" value="UniProtKB-KW"/>
</dbReference>
<evidence type="ECO:0000256" key="18">
    <source>
        <dbReference type="ARBA" id="ARBA00023268"/>
    </source>
</evidence>
<dbReference type="InterPro" id="IPR052171">
    <property type="entry name" value="NHEJ_LigD"/>
</dbReference>
<evidence type="ECO:0000256" key="5">
    <source>
        <dbReference type="ARBA" id="ARBA00022695"/>
    </source>
</evidence>
<dbReference type="CDD" id="cd04861">
    <property type="entry name" value="LigD_Pol_like"/>
    <property type="match status" value="1"/>
</dbReference>
<evidence type="ECO:0000256" key="22">
    <source>
        <dbReference type="ARBA" id="ARBA00049990"/>
    </source>
</evidence>
<dbReference type="PANTHER" id="PTHR42705:SF2">
    <property type="entry name" value="BIFUNCTIONAL NON-HOMOLOGOUS END JOINING PROTEIN LIGD"/>
    <property type="match status" value="1"/>
</dbReference>
<evidence type="ECO:0000256" key="17">
    <source>
        <dbReference type="ARBA" id="ARBA00023211"/>
    </source>
</evidence>
<comment type="similarity">
    <text evidence="22">In the N-terminal section; belongs to the LigD polymerase family.</text>
</comment>
<keyword evidence="13" id="KW-0239">DNA-directed DNA polymerase</keyword>
<dbReference type="KEGG" id="erz:ER308_01320"/>
<evidence type="ECO:0000256" key="15">
    <source>
        <dbReference type="ARBA" id="ARBA00023172"/>
    </source>
</evidence>
<dbReference type="InterPro" id="IPR014146">
    <property type="entry name" value="LigD_ligase_dom"/>
</dbReference>
<dbReference type="Pfam" id="PF21686">
    <property type="entry name" value="LigD_Prim-Pol"/>
    <property type="match status" value="1"/>
</dbReference>
<dbReference type="RefSeq" id="WP_131153342.1">
    <property type="nucleotide sequence ID" value="NZ_CP036402.1"/>
</dbReference>
<evidence type="ECO:0000256" key="19">
    <source>
        <dbReference type="ARBA" id="ARBA00029943"/>
    </source>
</evidence>
<evidence type="ECO:0000256" key="10">
    <source>
        <dbReference type="ARBA" id="ARBA00022801"/>
    </source>
</evidence>
<keyword evidence="16" id="KW-0234">DNA repair</keyword>
<keyword evidence="10" id="KW-0378">Hydrolase</keyword>
<dbReference type="GO" id="GO:0006310">
    <property type="term" value="P:DNA recombination"/>
    <property type="evidence" value="ECO:0007669"/>
    <property type="project" value="UniProtKB-KW"/>
</dbReference>
<evidence type="ECO:0000256" key="2">
    <source>
        <dbReference type="ARBA" id="ARBA00012727"/>
    </source>
</evidence>
<accession>A0A411YAV9</accession>
<keyword evidence="18" id="KW-0511">Multifunctional enzyme</keyword>
<dbReference type="GO" id="GO:0003910">
    <property type="term" value="F:DNA ligase (ATP) activity"/>
    <property type="evidence" value="ECO:0007669"/>
    <property type="project" value="UniProtKB-EC"/>
</dbReference>
<keyword evidence="11" id="KW-0269">Exonuclease</keyword>
<sequence length="654" mass="71834">MPTGPLTVPMPAELPLEPRGRGWVVALPDGDLEVSNPDKPYWVEEGYTKGDLLGYFYNIAEYLLPYVRDRPLMLRRMPDGVEGEGFFAKQAPPHTPTWMSTATVTSVSDDHTVEYLLAQDTRSLLWLANLGAIELHPWHSRVDDPGRPDYAFFDLDPVGADFDVVREVALLVRAALDHLGLVGVPRTSGARGMQVFVPLRRAHSAAAVRAFVHAVCQHIHRVAPERTTLRWRVAERPEAVYLDYGMNAEGKSLAATYSPRPEPHAPVATPLTWGEVEEGIRPQDFTIASIWSRLDALGGDPGTGIVEGDQDLRAAMSILGVADAEAPARHRVKARRGEDPSPRFAPMLATAWNGGGFDDPEWRFEVKWDGVRALATVVAGVSGEVRLHTRAGNDVTATYPEAAELAQQVRASSAVLDGELVALDDDGLPSFQRLQHRMHRRLPPPGAQADVPVTYVVFDLLAVDGSSLLERPLHERLARLDDVLEPRPPIVRSEGVHEHGTAMLSSVAERGLEGLIAKRLASPYRPGRRSHDWLKLKVRRRARCVIGGWTPGQGARAGSFASLLLGVWDSGSLRFVGRVGTGFTDRELDRLSAMLGERTIDRCPFDDGPVPPRDGRWVRPDLACWVEYAEVTDDGRLRAPAYKGLVTSPTAGEV</sequence>
<dbReference type="GO" id="GO:0004527">
    <property type="term" value="F:exonuclease activity"/>
    <property type="evidence" value="ECO:0007669"/>
    <property type="project" value="UniProtKB-KW"/>
</dbReference>
<dbReference type="CDD" id="cd07906">
    <property type="entry name" value="Adenylation_DNA_ligase_LigD_LigC"/>
    <property type="match status" value="1"/>
</dbReference>
<dbReference type="NCBIfam" id="TIGR02778">
    <property type="entry name" value="ligD_pol"/>
    <property type="match status" value="1"/>
</dbReference>
<keyword evidence="12" id="KW-0067">ATP-binding</keyword>
<evidence type="ECO:0000256" key="8">
    <source>
        <dbReference type="ARBA" id="ARBA00022741"/>
    </source>
</evidence>
<dbReference type="GO" id="GO:0005524">
    <property type="term" value="F:ATP binding"/>
    <property type="evidence" value="ECO:0007669"/>
    <property type="project" value="UniProtKB-KW"/>
</dbReference>
<comment type="catalytic activity">
    <reaction evidence="20">
        <text>ATP + (deoxyribonucleotide)n-3'-hydroxyl + 5'-phospho-(deoxyribonucleotide)m = (deoxyribonucleotide)n+m + AMP + diphosphate.</text>
        <dbReference type="EC" id="6.5.1.1"/>
    </reaction>
</comment>
<dbReference type="EMBL" id="CP036402">
    <property type="protein sequence ID" value="QBI18344.1"/>
    <property type="molecule type" value="Genomic_DNA"/>
</dbReference>
<dbReference type="SUPFAM" id="SSF50249">
    <property type="entry name" value="Nucleic acid-binding proteins"/>
    <property type="match status" value="1"/>
</dbReference>
<proteinExistence type="inferred from homology"/>
<evidence type="ECO:0000256" key="1">
    <source>
        <dbReference type="ARBA" id="ARBA00001936"/>
    </source>
</evidence>
<evidence type="ECO:0000256" key="4">
    <source>
        <dbReference type="ARBA" id="ARBA00022679"/>
    </source>
</evidence>